<keyword evidence="7 14" id="KW-0663">Pyridoxal phosphate</keyword>
<protein>
    <recommendedName>
        <fullName evidence="5 15">5-aminolevulinate synthase</fullName>
        <ecNumber evidence="5 15">2.3.1.37</ecNumber>
    </recommendedName>
    <alternativeName>
        <fullName evidence="10 15">5-aminolevulinic acid synthase</fullName>
    </alternativeName>
    <alternativeName>
        <fullName evidence="11 15">Delta-ALA synthase</fullName>
    </alternativeName>
    <alternativeName>
        <fullName evidence="12 15">Delta-aminolevulinate synthase</fullName>
    </alternativeName>
</protein>
<keyword evidence="8 15" id="KW-0350">Heme biosynthesis</keyword>
<dbReference type="Gene3D" id="3.90.1150.10">
    <property type="entry name" value="Aspartate Aminotransferase, domain 1"/>
    <property type="match status" value="1"/>
</dbReference>
<dbReference type="OrthoDB" id="9807157at2"/>
<evidence type="ECO:0000256" key="15">
    <source>
        <dbReference type="RuleBase" id="RU910713"/>
    </source>
</evidence>
<dbReference type="SUPFAM" id="SSF53383">
    <property type="entry name" value="PLP-dependent transferases"/>
    <property type="match status" value="1"/>
</dbReference>
<dbReference type="Proteomes" id="UP000245048">
    <property type="component" value="Unassembled WGS sequence"/>
</dbReference>
<dbReference type="InterPro" id="IPR001917">
    <property type="entry name" value="Aminotrans_II_pyridoxalP_BS"/>
</dbReference>
<dbReference type="GO" id="GO:0003870">
    <property type="term" value="F:5-aminolevulinate synthase activity"/>
    <property type="evidence" value="ECO:0007669"/>
    <property type="project" value="UniProtKB-EC"/>
</dbReference>
<dbReference type="Gene3D" id="3.40.640.10">
    <property type="entry name" value="Type I PLP-dependent aspartate aminotransferase-like (Major domain)"/>
    <property type="match status" value="1"/>
</dbReference>
<dbReference type="PANTHER" id="PTHR13693:SF102">
    <property type="entry name" value="2-AMINO-3-KETOBUTYRATE COENZYME A LIGASE, MITOCHONDRIAL"/>
    <property type="match status" value="1"/>
</dbReference>
<dbReference type="InterPro" id="IPR015422">
    <property type="entry name" value="PyrdxlP-dep_Trfase_small"/>
</dbReference>
<dbReference type="InterPro" id="IPR015421">
    <property type="entry name" value="PyrdxlP-dep_Trfase_major"/>
</dbReference>
<dbReference type="FunFam" id="3.40.640.10:FF:000006">
    <property type="entry name" value="5-aminolevulinate synthase, mitochondrial"/>
    <property type="match status" value="1"/>
</dbReference>
<evidence type="ECO:0000256" key="2">
    <source>
        <dbReference type="ARBA" id="ARBA00005029"/>
    </source>
</evidence>
<gene>
    <name evidence="17" type="primary">hemA</name>
    <name evidence="17" type="ORF">CR165_10105</name>
</gene>
<dbReference type="AlphaFoldDB" id="A0A2U1V4U3"/>
<reference evidence="18" key="1">
    <citation type="submission" date="2017-10" db="EMBL/GenBank/DDBJ databases">
        <authorList>
            <person name="Toshchakov S.V."/>
            <person name="Goeva M.A."/>
        </authorList>
    </citation>
    <scope>NUCLEOTIDE SEQUENCE [LARGE SCALE GENOMIC DNA]</scope>
    <source>
        <strain evidence="18">JR1/69-1-13</strain>
    </source>
</reference>
<evidence type="ECO:0000256" key="14">
    <source>
        <dbReference type="RuleBase" id="RU003693"/>
    </source>
</evidence>
<dbReference type="EMBL" id="PDOA01000005">
    <property type="protein sequence ID" value="PWC28940.1"/>
    <property type="molecule type" value="Genomic_DNA"/>
</dbReference>
<dbReference type="PANTHER" id="PTHR13693">
    <property type="entry name" value="CLASS II AMINOTRANSFERASE/8-AMINO-7-OXONONANOATE SYNTHASE"/>
    <property type="match status" value="1"/>
</dbReference>
<comment type="similarity">
    <text evidence="3 14">Belongs to the class-II pyridoxal-phosphate-dependent aminotransferase family.</text>
</comment>
<dbReference type="Pfam" id="PF00155">
    <property type="entry name" value="Aminotran_1_2"/>
    <property type="match status" value="1"/>
</dbReference>
<evidence type="ECO:0000313" key="17">
    <source>
        <dbReference type="EMBL" id="PWC28940.1"/>
    </source>
</evidence>
<evidence type="ECO:0000256" key="1">
    <source>
        <dbReference type="ARBA" id="ARBA00001933"/>
    </source>
</evidence>
<dbReference type="PROSITE" id="PS00599">
    <property type="entry name" value="AA_TRANSFER_CLASS_2"/>
    <property type="match status" value="1"/>
</dbReference>
<dbReference type="RefSeq" id="WP_109516860.1">
    <property type="nucleotide sequence ID" value="NZ_PDOA01000005.1"/>
</dbReference>
<keyword evidence="6 15" id="KW-0808">Transferase</keyword>
<dbReference type="InterPro" id="IPR010961">
    <property type="entry name" value="4pyrrol_synth_NH2levulA_synth"/>
</dbReference>
<evidence type="ECO:0000256" key="9">
    <source>
        <dbReference type="ARBA" id="ARBA00023315"/>
    </source>
</evidence>
<dbReference type="InterPro" id="IPR050087">
    <property type="entry name" value="AON_synthase_class-II"/>
</dbReference>
<comment type="cofactor">
    <cofactor evidence="1 14">
        <name>pyridoxal 5'-phosphate</name>
        <dbReference type="ChEBI" id="CHEBI:597326"/>
    </cofactor>
</comment>
<keyword evidence="9 15" id="KW-0012">Acyltransferase</keyword>
<sequence>MDTRQTLLDHCSRHLGTLRNEGRYRDFTRLEKIAGRFPTYRWHGPGGQGPGGAREITVWSANDYLGMGTHPAVLEAAAGAVAAHGAGAGGTRNISGTSPLHAALEDELASWHGKPAALLFGSGYLANQAALSALLAALPGMEVFSDAMNHASMIDGMRRSPAKRHIWRHNDLGHLEELLRAADPAAPKVIAFESVYSMEGDVAPLHAICDLAEKYDAITYLDEVHAVGLYGPQGAGIAERDGAAARIDVIEGTLAKGVGVFGGYIAGAADLVDYVRSVAGGLIFTTALPPPTVAAALASIRHIRADAALRERLASRAAALKAALDAAGLPRLDSHSHIVPVPVPGADACRAVARRMLEEFSIYVTPINYPTVPRGTERLRLCATPFHDDAMIAELVRALGEVLRVAKAA</sequence>
<feature type="domain" description="Aminotransferase class I/classII large" evidence="16">
    <location>
        <begin position="55"/>
        <end position="399"/>
    </location>
</feature>
<dbReference type="InterPro" id="IPR015424">
    <property type="entry name" value="PyrdxlP-dep_Trfase"/>
</dbReference>
<evidence type="ECO:0000256" key="7">
    <source>
        <dbReference type="ARBA" id="ARBA00022898"/>
    </source>
</evidence>
<dbReference type="CDD" id="cd06454">
    <property type="entry name" value="KBL_like"/>
    <property type="match status" value="1"/>
</dbReference>
<dbReference type="InterPro" id="IPR004839">
    <property type="entry name" value="Aminotransferase_I/II_large"/>
</dbReference>
<comment type="pathway">
    <text evidence="2 15">Porphyrin-containing compound metabolism; protoporphyrin-IX biosynthesis; 5-aminolevulinate from glycine: step 1/1.</text>
</comment>
<organism evidence="17 18">
    <name type="scientific">Teichococcus aestuarii</name>
    <dbReference type="NCBI Taxonomy" id="568898"/>
    <lineage>
        <taxon>Bacteria</taxon>
        <taxon>Pseudomonadati</taxon>
        <taxon>Pseudomonadota</taxon>
        <taxon>Alphaproteobacteria</taxon>
        <taxon>Acetobacterales</taxon>
        <taxon>Roseomonadaceae</taxon>
        <taxon>Roseomonas</taxon>
    </lineage>
</organism>
<dbReference type="GO" id="GO:0006782">
    <property type="term" value="P:protoporphyrinogen IX biosynthetic process"/>
    <property type="evidence" value="ECO:0007669"/>
    <property type="project" value="UniProtKB-UniRule"/>
</dbReference>
<accession>A0A2U1V4U3</accession>
<comment type="catalytic activity">
    <reaction evidence="13 15">
        <text>succinyl-CoA + glycine + H(+) = 5-aminolevulinate + CO2 + CoA</text>
        <dbReference type="Rhea" id="RHEA:12921"/>
        <dbReference type="ChEBI" id="CHEBI:15378"/>
        <dbReference type="ChEBI" id="CHEBI:16526"/>
        <dbReference type="ChEBI" id="CHEBI:57287"/>
        <dbReference type="ChEBI" id="CHEBI:57292"/>
        <dbReference type="ChEBI" id="CHEBI:57305"/>
        <dbReference type="ChEBI" id="CHEBI:356416"/>
        <dbReference type="EC" id="2.3.1.37"/>
    </reaction>
</comment>
<evidence type="ECO:0000256" key="6">
    <source>
        <dbReference type="ARBA" id="ARBA00022679"/>
    </source>
</evidence>
<evidence type="ECO:0000256" key="3">
    <source>
        <dbReference type="ARBA" id="ARBA00008392"/>
    </source>
</evidence>
<evidence type="ECO:0000256" key="4">
    <source>
        <dbReference type="ARBA" id="ARBA00011738"/>
    </source>
</evidence>
<evidence type="ECO:0000313" key="18">
    <source>
        <dbReference type="Proteomes" id="UP000245048"/>
    </source>
</evidence>
<evidence type="ECO:0000256" key="10">
    <source>
        <dbReference type="ARBA" id="ARBA00031691"/>
    </source>
</evidence>
<comment type="subunit">
    <text evidence="4">Homodimer.</text>
</comment>
<evidence type="ECO:0000256" key="11">
    <source>
        <dbReference type="ARBA" id="ARBA00031945"/>
    </source>
</evidence>
<comment type="caution">
    <text evidence="17">The sequence shown here is derived from an EMBL/GenBank/DDBJ whole genome shotgun (WGS) entry which is preliminary data.</text>
</comment>
<evidence type="ECO:0000256" key="5">
    <source>
        <dbReference type="ARBA" id="ARBA00013257"/>
    </source>
</evidence>
<dbReference type="EC" id="2.3.1.37" evidence="5 15"/>
<name>A0A2U1V4U3_9PROT</name>
<dbReference type="UniPathway" id="UPA00251">
    <property type="reaction ID" value="UER00375"/>
</dbReference>
<evidence type="ECO:0000256" key="12">
    <source>
        <dbReference type="ARBA" id="ARBA00032773"/>
    </source>
</evidence>
<evidence type="ECO:0000259" key="16">
    <source>
        <dbReference type="Pfam" id="PF00155"/>
    </source>
</evidence>
<dbReference type="GO" id="GO:0030170">
    <property type="term" value="F:pyridoxal phosphate binding"/>
    <property type="evidence" value="ECO:0007669"/>
    <property type="project" value="UniProtKB-UniRule"/>
</dbReference>
<dbReference type="NCBIfam" id="TIGR01821">
    <property type="entry name" value="5aminolev_synth"/>
    <property type="match status" value="1"/>
</dbReference>
<proteinExistence type="inferred from homology"/>
<evidence type="ECO:0000256" key="13">
    <source>
        <dbReference type="ARBA" id="ARBA00047654"/>
    </source>
</evidence>
<keyword evidence="18" id="KW-1185">Reference proteome</keyword>
<evidence type="ECO:0000256" key="8">
    <source>
        <dbReference type="ARBA" id="ARBA00023133"/>
    </source>
</evidence>